<dbReference type="InterPro" id="IPR038141">
    <property type="entry name" value="YutD-like_sf"/>
</dbReference>
<dbReference type="Pfam" id="PF06265">
    <property type="entry name" value="YutD-like"/>
    <property type="match status" value="1"/>
</dbReference>
<evidence type="ECO:0000313" key="2">
    <source>
        <dbReference type="EMBL" id="MBA4602770.1"/>
    </source>
</evidence>
<reference evidence="2 3" key="1">
    <citation type="submission" date="2020-07" db="EMBL/GenBank/DDBJ databases">
        <title>Thermoactinomyces phylogeny.</title>
        <authorList>
            <person name="Dunlap C."/>
        </authorList>
    </citation>
    <scope>NUCLEOTIDE SEQUENCE [LARGE SCALE GENOMIC DNA]</scope>
    <source>
        <strain evidence="2 3">AMNI-1</strain>
    </source>
</reference>
<accession>A0A7W1XTG3</accession>
<keyword evidence="1" id="KW-1015">Disulfide bond</keyword>
<protein>
    <submittedName>
        <fullName evidence="2">YutD family protein</fullName>
    </submittedName>
</protein>
<feature type="disulfide bond" evidence="1">
    <location>
        <begin position="79"/>
        <end position="83"/>
    </location>
</feature>
<keyword evidence="3" id="KW-1185">Reference proteome</keyword>
<dbReference type="InterPro" id="IPR009370">
    <property type="entry name" value="YutD-like"/>
</dbReference>
<gene>
    <name evidence="2" type="ORF">H2C83_10685</name>
</gene>
<evidence type="ECO:0000313" key="3">
    <source>
        <dbReference type="Proteomes" id="UP000538292"/>
    </source>
</evidence>
<dbReference type="AlphaFoldDB" id="A0A7W1XTG3"/>
<comment type="caution">
    <text evidence="2">The sequence shown here is derived from an EMBL/GenBank/DDBJ whole genome shotgun (WGS) entry which is preliminary data.</text>
</comment>
<proteinExistence type="predicted"/>
<dbReference type="EMBL" id="JACEOL010000034">
    <property type="protein sequence ID" value="MBA4602770.1"/>
    <property type="molecule type" value="Genomic_DNA"/>
</dbReference>
<name>A0A7W1XTG3_9BACL</name>
<dbReference type="Gene3D" id="3.50.4.20">
    <property type="match status" value="1"/>
</dbReference>
<dbReference type="RefSeq" id="WP_181740648.1">
    <property type="nucleotide sequence ID" value="NZ_JACEOL010000034.1"/>
</dbReference>
<sequence>MERIYIHGQEYELITDYRNGWNPEACKRRFSEILEKYDYIVGDWGYGQLRLKGFFADYRARAKRETKISYLQEYLNEFCNFGCAYFILKRVNSKTTHRN</sequence>
<dbReference type="Proteomes" id="UP000538292">
    <property type="component" value="Unassembled WGS sequence"/>
</dbReference>
<organism evidence="2 3">
    <name type="scientific">Thermoactinomyces mirandus</name>
    <dbReference type="NCBI Taxonomy" id="2756294"/>
    <lineage>
        <taxon>Bacteria</taxon>
        <taxon>Bacillati</taxon>
        <taxon>Bacillota</taxon>
        <taxon>Bacilli</taxon>
        <taxon>Bacillales</taxon>
        <taxon>Thermoactinomycetaceae</taxon>
        <taxon>Thermoactinomyces</taxon>
    </lineage>
</organism>
<evidence type="ECO:0000256" key="1">
    <source>
        <dbReference type="PIRSR" id="PIRSR012565-1"/>
    </source>
</evidence>
<dbReference type="PIRSF" id="PIRSF012565">
    <property type="entry name" value="DUF1027"/>
    <property type="match status" value="1"/>
</dbReference>